<feature type="transmembrane region" description="Helical" evidence="6">
    <location>
        <begin position="43"/>
        <end position="62"/>
    </location>
</feature>
<dbReference type="RefSeq" id="WP_013568037.1">
    <property type="nucleotide sequence ID" value="NC_014963.1"/>
</dbReference>
<evidence type="ECO:0000259" key="7">
    <source>
        <dbReference type="Pfam" id="PF04138"/>
    </source>
</evidence>
<feature type="transmembrane region" description="Helical" evidence="6">
    <location>
        <begin position="12"/>
        <end position="37"/>
    </location>
</feature>
<keyword evidence="4 6" id="KW-1133">Transmembrane helix</keyword>
<reference evidence="8 9" key="1">
    <citation type="journal article" date="2012" name="Stand. Genomic Sci.">
        <title>Complete genome sequence of Terriglobus saanensis type strain SP1PR4(T), an Acidobacteria from tundra soil.</title>
        <authorList>
            <person name="Rawat S.R."/>
            <person name="Mannisto M.K."/>
            <person name="Starovoytov V."/>
            <person name="Goodwin L."/>
            <person name="Nolan M."/>
            <person name="Hauser L."/>
            <person name="Land M."/>
            <person name="Davenport K.W."/>
            <person name="Woyke T."/>
            <person name="Haggblom M.M."/>
        </authorList>
    </citation>
    <scope>NUCLEOTIDE SEQUENCE</scope>
    <source>
        <strain evidence="9">ATCC BAA-1853 / DSM 23119 / SP1PR4</strain>
    </source>
</reference>
<feature type="transmembrane region" description="Helical" evidence="6">
    <location>
        <begin position="116"/>
        <end position="133"/>
    </location>
</feature>
<evidence type="ECO:0000256" key="5">
    <source>
        <dbReference type="ARBA" id="ARBA00023136"/>
    </source>
</evidence>
<feature type="domain" description="GtrA/DPMS transmembrane" evidence="7">
    <location>
        <begin position="10"/>
        <end position="139"/>
    </location>
</feature>
<keyword evidence="9" id="KW-1185">Reference proteome</keyword>
<organism evidence="8 9">
    <name type="scientific">Terriglobus saanensis (strain ATCC BAA-1853 / DSM 23119 / SP1PR4)</name>
    <dbReference type="NCBI Taxonomy" id="401053"/>
    <lineage>
        <taxon>Bacteria</taxon>
        <taxon>Pseudomonadati</taxon>
        <taxon>Acidobacteriota</taxon>
        <taxon>Terriglobia</taxon>
        <taxon>Terriglobales</taxon>
        <taxon>Acidobacteriaceae</taxon>
        <taxon>Terriglobus</taxon>
    </lineage>
</organism>
<comment type="subcellular location">
    <subcellularLocation>
        <location evidence="1">Membrane</location>
        <topology evidence="1">Multi-pass membrane protein</topology>
    </subcellularLocation>
</comment>
<dbReference type="InterPro" id="IPR051401">
    <property type="entry name" value="GtrA_CellWall_Glycosyl"/>
</dbReference>
<gene>
    <name evidence="8" type="ordered locus">AciPR4_1481</name>
</gene>
<dbReference type="KEGG" id="tsa:AciPR4_1481"/>
<dbReference type="EMBL" id="CP002467">
    <property type="protein sequence ID" value="ADV82304.1"/>
    <property type="molecule type" value="Genomic_DNA"/>
</dbReference>
<dbReference type="Proteomes" id="UP000006844">
    <property type="component" value="Chromosome"/>
</dbReference>
<dbReference type="InterPro" id="IPR007267">
    <property type="entry name" value="GtrA_DPMS_TM"/>
</dbReference>
<sequence length="153" mass="16645">MQIPSGEKLRFLVAGGCNTLFGIADTFAMTHLMVLAYPTQPALMTSAGIAVSTVLNITVSFFSYKLFVFKTKGNTLKEYLRSLLVYLPSLAISMLVVVPLTVWLRHALPNPARAPLVATGMIVAFTVVMSFLGHKHITFKKKTVDPVGAVDTE</sequence>
<feature type="transmembrane region" description="Helical" evidence="6">
    <location>
        <begin position="83"/>
        <end position="104"/>
    </location>
</feature>
<proteinExistence type="inferred from homology"/>
<dbReference type="eggNOG" id="COG2246">
    <property type="taxonomic scope" value="Bacteria"/>
</dbReference>
<evidence type="ECO:0000256" key="6">
    <source>
        <dbReference type="SAM" id="Phobius"/>
    </source>
</evidence>
<evidence type="ECO:0000313" key="8">
    <source>
        <dbReference type="EMBL" id="ADV82304.1"/>
    </source>
</evidence>
<comment type="similarity">
    <text evidence="2">Belongs to the GtrA family.</text>
</comment>
<accession>E8V1M3</accession>
<dbReference type="Pfam" id="PF04138">
    <property type="entry name" value="GtrA_DPMS_TM"/>
    <property type="match status" value="1"/>
</dbReference>
<evidence type="ECO:0000256" key="2">
    <source>
        <dbReference type="ARBA" id="ARBA00009399"/>
    </source>
</evidence>
<dbReference type="GO" id="GO:0000271">
    <property type="term" value="P:polysaccharide biosynthetic process"/>
    <property type="evidence" value="ECO:0007669"/>
    <property type="project" value="InterPro"/>
</dbReference>
<dbReference type="STRING" id="401053.AciPR4_1481"/>
<evidence type="ECO:0000313" key="9">
    <source>
        <dbReference type="Proteomes" id="UP000006844"/>
    </source>
</evidence>
<evidence type="ECO:0000256" key="1">
    <source>
        <dbReference type="ARBA" id="ARBA00004141"/>
    </source>
</evidence>
<dbReference type="GO" id="GO:0005886">
    <property type="term" value="C:plasma membrane"/>
    <property type="evidence" value="ECO:0007669"/>
    <property type="project" value="TreeGrafter"/>
</dbReference>
<evidence type="ECO:0000256" key="3">
    <source>
        <dbReference type="ARBA" id="ARBA00022692"/>
    </source>
</evidence>
<protein>
    <submittedName>
        <fullName evidence="8">GtrA-like protein</fullName>
    </submittedName>
</protein>
<dbReference type="PANTHER" id="PTHR38459">
    <property type="entry name" value="PROPHAGE BACTOPRENOL-LINKED GLUCOSE TRANSLOCASE HOMOLOG"/>
    <property type="match status" value="1"/>
</dbReference>
<dbReference type="HOGENOM" id="CLU_137298_0_0_0"/>
<dbReference type="AlphaFoldDB" id="E8V1M3"/>
<name>E8V1M3_TERSS</name>
<keyword evidence="5 6" id="KW-0472">Membrane</keyword>
<evidence type="ECO:0000256" key="4">
    <source>
        <dbReference type="ARBA" id="ARBA00022989"/>
    </source>
</evidence>
<dbReference type="PANTHER" id="PTHR38459:SF1">
    <property type="entry name" value="PROPHAGE BACTOPRENOL-LINKED GLUCOSE TRANSLOCASE HOMOLOG"/>
    <property type="match status" value="1"/>
</dbReference>
<dbReference type="OrthoDB" id="9812049at2"/>
<keyword evidence="3 6" id="KW-0812">Transmembrane</keyword>